<evidence type="ECO:0000313" key="1">
    <source>
        <dbReference type="EMBL" id="EFC98593.1"/>
    </source>
</evidence>
<gene>
    <name evidence="1" type="ORF">CLOSTHATH_03204</name>
</gene>
<dbReference type="AlphaFoldDB" id="D3AHW5"/>
<evidence type="ECO:0000313" key="2">
    <source>
        <dbReference type="Proteomes" id="UP000004968"/>
    </source>
</evidence>
<protein>
    <submittedName>
        <fullName evidence="1">Uncharacterized protein</fullName>
    </submittedName>
</protein>
<dbReference type="EMBL" id="ACIO01000250">
    <property type="protein sequence ID" value="EFC98593.1"/>
    <property type="molecule type" value="Genomic_DNA"/>
</dbReference>
<comment type="caution">
    <text evidence="1">The sequence shown here is derived from an EMBL/GenBank/DDBJ whole genome shotgun (WGS) entry which is preliminary data.</text>
</comment>
<name>D3AHW5_9FIRM</name>
<sequence length="246" mass="28922">MLPRLNKYYLGFYRDKTLCGVVTLGWGTQPLQTIRKLFSDHALQTKDYLEIGKMCFLPSENGNGHFGSLALSALIKWVRQETDCLFLYTLADGIMGKCGYVYQAANFRYMGHFLTSVYRDAETREKIHPRSAGLLLKENAELDGKKARHWLTHDFCTMKGIEKIDGRMFRYIYPLNKKAKNIMRQYPQYQSLSYPKDRDLFFRVRIGDRQYQTIAPPQFDRDVCRYNPQKFDRMEVTDHERPLEAP</sequence>
<dbReference type="InterPro" id="IPR016181">
    <property type="entry name" value="Acyl_CoA_acyltransferase"/>
</dbReference>
<organism evidence="1 2">
    <name type="scientific">Hungatella hathewayi DSM 13479</name>
    <dbReference type="NCBI Taxonomy" id="566550"/>
    <lineage>
        <taxon>Bacteria</taxon>
        <taxon>Bacillati</taxon>
        <taxon>Bacillota</taxon>
        <taxon>Clostridia</taxon>
        <taxon>Lachnospirales</taxon>
        <taxon>Lachnospiraceae</taxon>
        <taxon>Hungatella</taxon>
    </lineage>
</organism>
<dbReference type="HOGENOM" id="CLU_1048828_0_0_9"/>
<dbReference type="Pfam" id="PF25680">
    <property type="entry name" value="Mom"/>
    <property type="match status" value="1"/>
</dbReference>
<accession>D3AHW5</accession>
<dbReference type="InterPro" id="IPR057895">
    <property type="entry name" value="Mom"/>
</dbReference>
<dbReference type="Proteomes" id="UP000004968">
    <property type="component" value="Unassembled WGS sequence"/>
</dbReference>
<reference evidence="1 2" key="1">
    <citation type="submission" date="2010-01" db="EMBL/GenBank/DDBJ databases">
        <authorList>
            <person name="Weinstock G."/>
            <person name="Sodergren E."/>
            <person name="Clifton S."/>
            <person name="Fulton L."/>
            <person name="Fulton B."/>
            <person name="Courtney L."/>
            <person name="Fronick C."/>
            <person name="Harrison M."/>
            <person name="Strong C."/>
            <person name="Farmer C."/>
            <person name="Delahaunty K."/>
            <person name="Markovic C."/>
            <person name="Hall O."/>
            <person name="Minx P."/>
            <person name="Tomlinson C."/>
            <person name="Mitreva M."/>
            <person name="Nelson J."/>
            <person name="Hou S."/>
            <person name="Wollam A."/>
            <person name="Pepin K.H."/>
            <person name="Johnson M."/>
            <person name="Bhonagiri V."/>
            <person name="Nash W.E."/>
            <person name="Warren W."/>
            <person name="Chinwalla A."/>
            <person name="Mardis E.R."/>
            <person name="Wilson R.K."/>
        </authorList>
    </citation>
    <scope>NUCLEOTIDE SEQUENCE [LARGE SCALE GENOMIC DNA]</scope>
    <source>
        <strain evidence="1 2">DSM 13479</strain>
    </source>
</reference>
<proteinExistence type="predicted"/>
<dbReference type="SUPFAM" id="SSF55729">
    <property type="entry name" value="Acyl-CoA N-acyltransferases (Nat)"/>
    <property type="match status" value="1"/>
</dbReference>